<reference evidence="1 2" key="1">
    <citation type="journal article" date="2019" name="Sci. Rep.">
        <title>Nanopore sequencing improves the draft genome of the human pathogenic amoeba Naegleria fowleri.</title>
        <authorList>
            <person name="Liechti N."/>
            <person name="Schurch N."/>
            <person name="Bruggmann R."/>
            <person name="Wittwer M."/>
        </authorList>
    </citation>
    <scope>NUCLEOTIDE SEQUENCE [LARGE SCALE GENOMIC DNA]</scope>
    <source>
        <strain evidence="1 2">ATCC 30894</strain>
    </source>
</reference>
<proteinExistence type="predicted"/>
<dbReference type="VEuPathDB" id="AmoebaDB:FDP41_010517"/>
<keyword evidence="2" id="KW-1185">Reference proteome</keyword>
<dbReference type="Gene3D" id="3.30.420.10">
    <property type="entry name" value="Ribonuclease H-like superfamily/Ribonuclease H"/>
    <property type="match status" value="1"/>
</dbReference>
<dbReference type="VEuPathDB" id="AmoebaDB:NfTy_012760"/>
<dbReference type="InterPro" id="IPR012337">
    <property type="entry name" value="RNaseH-like_sf"/>
</dbReference>
<organism evidence="1 2">
    <name type="scientific">Naegleria fowleri</name>
    <name type="common">Brain eating amoeba</name>
    <dbReference type="NCBI Taxonomy" id="5763"/>
    <lineage>
        <taxon>Eukaryota</taxon>
        <taxon>Discoba</taxon>
        <taxon>Heterolobosea</taxon>
        <taxon>Tetramitia</taxon>
        <taxon>Eutetramitia</taxon>
        <taxon>Vahlkampfiidae</taxon>
        <taxon>Naegleria</taxon>
    </lineage>
</organism>
<dbReference type="GeneID" id="68117732"/>
<dbReference type="RefSeq" id="XP_044568165.1">
    <property type="nucleotide sequence ID" value="XM_044700824.1"/>
</dbReference>
<protein>
    <recommendedName>
        <fullName evidence="3">Exonuclease domain-containing protein</fullName>
    </recommendedName>
</protein>
<evidence type="ECO:0008006" key="3">
    <source>
        <dbReference type="Google" id="ProtNLM"/>
    </source>
</evidence>
<dbReference type="VEuPathDB" id="AmoebaDB:NF0116270"/>
<accession>A0A6A5C929</accession>
<dbReference type="EMBL" id="VFQX01000006">
    <property type="protein sequence ID" value="KAF0983452.1"/>
    <property type="molecule type" value="Genomic_DNA"/>
</dbReference>
<evidence type="ECO:0000313" key="1">
    <source>
        <dbReference type="EMBL" id="KAF0983452.1"/>
    </source>
</evidence>
<dbReference type="GO" id="GO:0003676">
    <property type="term" value="F:nucleic acid binding"/>
    <property type="evidence" value="ECO:0007669"/>
    <property type="project" value="InterPro"/>
</dbReference>
<sequence length="155" mass="18282">MQQICNFIPEKCIIVAHNAVFDRTTFLQAYKFYKTQDRHFGFTDDLRELIFLDSISIFKERLKKKNINTDNTKLGILYENLFHKPIENQHTAKADVVAMIDIMNKLFNRKQSHEYHLRKHVQAKTNLKGSLIAFKNSKILSDKEVVSTLPNYMFK</sequence>
<dbReference type="Proteomes" id="UP000444721">
    <property type="component" value="Unassembled WGS sequence"/>
</dbReference>
<evidence type="ECO:0000313" key="2">
    <source>
        <dbReference type="Proteomes" id="UP000444721"/>
    </source>
</evidence>
<gene>
    <name evidence="1" type="ORF">FDP41_010517</name>
</gene>
<dbReference type="SUPFAM" id="SSF53098">
    <property type="entry name" value="Ribonuclease H-like"/>
    <property type="match status" value="1"/>
</dbReference>
<dbReference type="InterPro" id="IPR036397">
    <property type="entry name" value="RNaseH_sf"/>
</dbReference>
<name>A0A6A5C929_NAEFO</name>
<comment type="caution">
    <text evidence="1">The sequence shown here is derived from an EMBL/GenBank/DDBJ whole genome shotgun (WGS) entry which is preliminary data.</text>
</comment>
<dbReference type="AlphaFoldDB" id="A0A6A5C929"/>